<comment type="subcellular location">
    <subcellularLocation>
        <location evidence="7">Periplasm</location>
    </subcellularLocation>
    <text evidence="7">Is capable of associating with the outer membrane.</text>
</comment>
<dbReference type="Pfam" id="PF00639">
    <property type="entry name" value="Rotamase"/>
    <property type="match status" value="2"/>
</dbReference>
<dbReference type="SUPFAM" id="SSF109998">
    <property type="entry name" value="Triger factor/SurA peptide-binding domain-like"/>
    <property type="match status" value="1"/>
</dbReference>
<dbReference type="GO" id="GO:0042277">
    <property type="term" value="F:peptide binding"/>
    <property type="evidence" value="ECO:0007669"/>
    <property type="project" value="InterPro"/>
</dbReference>
<dbReference type="Proteomes" id="UP000185911">
    <property type="component" value="Unassembled WGS sequence"/>
</dbReference>
<gene>
    <name evidence="7" type="primary">surA</name>
    <name evidence="9" type="ORF">BLL52_1474</name>
</gene>
<feature type="signal peptide" evidence="7">
    <location>
        <begin position="1"/>
        <end position="23"/>
    </location>
</feature>
<dbReference type="EC" id="5.2.1.8" evidence="7"/>
<keyword evidence="10" id="KW-1185">Reference proteome</keyword>
<comment type="catalytic activity">
    <reaction evidence="7">
        <text>[protein]-peptidylproline (omega=180) = [protein]-peptidylproline (omega=0)</text>
        <dbReference type="Rhea" id="RHEA:16237"/>
        <dbReference type="Rhea" id="RHEA-COMP:10747"/>
        <dbReference type="Rhea" id="RHEA-COMP:10748"/>
        <dbReference type="ChEBI" id="CHEBI:83833"/>
        <dbReference type="ChEBI" id="CHEBI:83834"/>
        <dbReference type="EC" id="5.2.1.8"/>
    </reaction>
</comment>
<evidence type="ECO:0000256" key="6">
    <source>
        <dbReference type="ARBA" id="ARBA00023235"/>
    </source>
</evidence>
<evidence type="ECO:0000259" key="8">
    <source>
        <dbReference type="PROSITE" id="PS50198"/>
    </source>
</evidence>
<dbReference type="Pfam" id="PF09312">
    <property type="entry name" value="SurA_N"/>
    <property type="match status" value="1"/>
</dbReference>
<dbReference type="InterPro" id="IPR023058">
    <property type="entry name" value="PPIase_PpiC_CS"/>
</dbReference>
<comment type="domain">
    <text evidence="7">The PPIase activity resides only in the second parvulin domain. The N-terminal region and the C-terminal tail are necessary and sufficient for the chaperone activity of SurA. The PPIase activity is dispensable for SurA to function as a chaperone. The N-terminal region and the C-terminal tail are also required for porin recognition.</text>
</comment>
<dbReference type="Gene3D" id="3.10.50.40">
    <property type="match status" value="2"/>
</dbReference>
<reference evidence="9 10" key="1">
    <citation type="submission" date="2017-01" db="EMBL/GenBank/DDBJ databases">
        <title>Genome sequence of Rhodoferax antarcticus ANT.BR, a psychrophilic purple nonsulfur bacterium from an Antarctic microbial mat.</title>
        <authorList>
            <person name="Baker J."/>
            <person name="Riester C."/>
            <person name="Skinner B."/>
            <person name="Newell A."/>
            <person name="Swingley W."/>
            <person name="Madigan M."/>
            <person name="Jung D."/>
            <person name="Asao M."/>
            <person name="Chen M."/>
            <person name="Loughlin P."/>
            <person name="Pan H."/>
            <person name="Lin S."/>
            <person name="Li N."/>
            <person name="Shaw J."/>
            <person name="Prado M."/>
            <person name="Sherman C."/>
            <person name="Li X."/>
            <person name="Tang J."/>
            <person name="Blankenship R."/>
            <person name="Zhao T."/>
            <person name="Touchman J."/>
            <person name="Sattley M."/>
        </authorList>
    </citation>
    <scope>NUCLEOTIDE SEQUENCE [LARGE SCALE GENOMIC DNA]</scope>
    <source>
        <strain evidence="9 10">ANT.BR</strain>
    </source>
</reference>
<feature type="domain" description="PpiC" evidence="8">
    <location>
        <begin position="192"/>
        <end position="293"/>
    </location>
</feature>
<comment type="function">
    <text evidence="7">Chaperone involved in the correct folding and assembly of outer membrane proteins. Recognizes specific patterns of aromatic residues and the orientation of their side chains, which are found more frequently in integral outer membrane proteins. May act in both early periplasmic and late outer membrane-associated steps of protein maturation.</text>
</comment>
<dbReference type="InterPro" id="IPR027304">
    <property type="entry name" value="Trigger_fact/SurA_dom_sf"/>
</dbReference>
<dbReference type="GO" id="GO:0043165">
    <property type="term" value="P:Gram-negative-bacterium-type cell outer membrane assembly"/>
    <property type="evidence" value="ECO:0007669"/>
    <property type="project" value="InterPro"/>
</dbReference>
<feature type="domain" description="PpiC" evidence="8">
    <location>
        <begin position="304"/>
        <end position="403"/>
    </location>
</feature>
<dbReference type="STRING" id="81479.RA876_01850"/>
<protein>
    <recommendedName>
        <fullName evidence="7">Chaperone SurA</fullName>
    </recommendedName>
    <alternativeName>
        <fullName evidence="7">Peptidyl-prolyl cis-trans isomerase SurA</fullName>
        <shortName evidence="7">PPIase SurA</shortName>
        <ecNumber evidence="7">5.2.1.8</ecNumber>
    </alternativeName>
    <alternativeName>
        <fullName evidence="7">Rotamase SurA</fullName>
    </alternativeName>
</protein>
<name>A0A1Q8YGU7_9BURK</name>
<evidence type="ECO:0000256" key="3">
    <source>
        <dbReference type="ARBA" id="ARBA00022764"/>
    </source>
</evidence>
<keyword evidence="2 7" id="KW-0677">Repeat</keyword>
<dbReference type="GO" id="GO:0006457">
    <property type="term" value="P:protein folding"/>
    <property type="evidence" value="ECO:0007669"/>
    <property type="project" value="UniProtKB-UniRule"/>
</dbReference>
<dbReference type="RefSeq" id="WP_075585932.1">
    <property type="nucleotide sequence ID" value="NZ_MSYM01000009.1"/>
</dbReference>
<dbReference type="Gene3D" id="1.10.4030.10">
    <property type="entry name" value="Porin chaperone SurA, peptide-binding domain"/>
    <property type="match status" value="1"/>
</dbReference>
<dbReference type="GO" id="GO:0030288">
    <property type="term" value="C:outer membrane-bounded periplasmic space"/>
    <property type="evidence" value="ECO:0007669"/>
    <property type="project" value="InterPro"/>
</dbReference>
<dbReference type="InterPro" id="IPR023034">
    <property type="entry name" value="PPIase_SurA"/>
</dbReference>
<proteinExistence type="inferred from homology"/>
<evidence type="ECO:0000256" key="4">
    <source>
        <dbReference type="ARBA" id="ARBA00023110"/>
    </source>
</evidence>
<dbReference type="PROSITE" id="PS01096">
    <property type="entry name" value="PPIC_PPIASE_1"/>
    <property type="match status" value="1"/>
</dbReference>
<keyword evidence="3 7" id="KW-0574">Periplasm</keyword>
<sequence length="451" mass="50266" precursor="true">MTHRLKTFTVTMLALAASLQAQAQGLSLPANRVLAPVASPAQSQADYIVAVVNSEPITNREVYREAQREYQQLVQQRRAPPDVQALLPEILEGLINRKAQLQLARDTGLRVEESAIDQAEQSIAVQNQVDVAELRLRVTRDGMSVIQFRDQLSDQILMQRLRERDVESRVRITEQDIDQFLREQPAAETKGDTQINLAQILIAVPEVANAQQVDALKLRAQRALERARKGEDFATLVREFSDATDLASAGQLGLRSTTRYPELFVRATTPLSVGDVAELVRSPAGFHVLKVVEKIRPGLPTMAVTQSHARHILLVPNARLSEAEARSKLAEFKKQVVTNQSEFATLARQNSQDGSAALGGDLGWASPGMFVPEFEATMNRLAPGEVSDPLLSRFGVHLIQLLERRKATLTTEQQREAVRAMLREKKLEEAYQSWAQDVRARAYVELREPPV</sequence>
<dbReference type="InterPro" id="IPR050280">
    <property type="entry name" value="OMP_Chaperone_SurA"/>
</dbReference>
<dbReference type="GO" id="GO:0051082">
    <property type="term" value="F:unfolded protein binding"/>
    <property type="evidence" value="ECO:0007669"/>
    <property type="project" value="UniProtKB-UniRule"/>
</dbReference>
<dbReference type="InterPro" id="IPR000297">
    <property type="entry name" value="PPIase_PpiC"/>
</dbReference>
<keyword evidence="1 7" id="KW-0732">Signal</keyword>
<comment type="caution">
    <text evidence="9">The sequence shown here is derived from an EMBL/GenBank/DDBJ whole genome shotgun (WGS) entry which is preliminary data.</text>
</comment>
<dbReference type="SUPFAM" id="SSF54534">
    <property type="entry name" value="FKBP-like"/>
    <property type="match status" value="2"/>
</dbReference>
<keyword evidence="4 7" id="KW-0697">Rotamase</keyword>
<dbReference type="HAMAP" id="MF_01183">
    <property type="entry name" value="Chaperone_SurA"/>
    <property type="match status" value="1"/>
</dbReference>
<organism evidence="9 10">
    <name type="scientific">Rhodoferax antarcticus ANT.BR</name>
    <dbReference type="NCBI Taxonomy" id="1111071"/>
    <lineage>
        <taxon>Bacteria</taxon>
        <taxon>Pseudomonadati</taxon>
        <taxon>Pseudomonadota</taxon>
        <taxon>Betaproteobacteria</taxon>
        <taxon>Burkholderiales</taxon>
        <taxon>Comamonadaceae</taxon>
        <taxon>Rhodoferax</taxon>
    </lineage>
</organism>
<dbReference type="InterPro" id="IPR046357">
    <property type="entry name" value="PPIase_dom_sf"/>
</dbReference>
<evidence type="ECO:0000256" key="1">
    <source>
        <dbReference type="ARBA" id="ARBA00022729"/>
    </source>
</evidence>
<dbReference type="PANTHER" id="PTHR47637">
    <property type="entry name" value="CHAPERONE SURA"/>
    <property type="match status" value="1"/>
</dbReference>
<evidence type="ECO:0000256" key="2">
    <source>
        <dbReference type="ARBA" id="ARBA00022737"/>
    </source>
</evidence>
<dbReference type="PROSITE" id="PS50198">
    <property type="entry name" value="PPIC_PPIASE_2"/>
    <property type="match status" value="2"/>
</dbReference>
<keyword evidence="5 7" id="KW-0143">Chaperone</keyword>
<dbReference type="InterPro" id="IPR015391">
    <property type="entry name" value="SurA_N"/>
</dbReference>
<keyword evidence="6 7" id="KW-0413">Isomerase</keyword>
<dbReference type="GO" id="GO:0050821">
    <property type="term" value="P:protein stabilization"/>
    <property type="evidence" value="ECO:0007669"/>
    <property type="project" value="InterPro"/>
</dbReference>
<dbReference type="EMBL" id="MSYM01000009">
    <property type="protein sequence ID" value="OLP07187.1"/>
    <property type="molecule type" value="Genomic_DNA"/>
</dbReference>
<dbReference type="AlphaFoldDB" id="A0A1Q8YGU7"/>
<dbReference type="GO" id="GO:0003755">
    <property type="term" value="F:peptidyl-prolyl cis-trans isomerase activity"/>
    <property type="evidence" value="ECO:0007669"/>
    <property type="project" value="UniProtKB-UniRule"/>
</dbReference>
<evidence type="ECO:0000313" key="10">
    <source>
        <dbReference type="Proteomes" id="UP000185911"/>
    </source>
</evidence>
<dbReference type="PANTHER" id="PTHR47637:SF1">
    <property type="entry name" value="CHAPERONE SURA"/>
    <property type="match status" value="1"/>
</dbReference>
<evidence type="ECO:0000256" key="5">
    <source>
        <dbReference type="ARBA" id="ARBA00023186"/>
    </source>
</evidence>
<feature type="chain" id="PRO_5013409991" description="Chaperone SurA" evidence="7">
    <location>
        <begin position="24"/>
        <end position="451"/>
    </location>
</feature>
<evidence type="ECO:0000313" key="9">
    <source>
        <dbReference type="EMBL" id="OLP07187.1"/>
    </source>
</evidence>
<accession>A0A1Q8YGU7</accession>
<evidence type="ECO:0000256" key="7">
    <source>
        <dbReference type="HAMAP-Rule" id="MF_01183"/>
    </source>
</evidence>